<dbReference type="Proteomes" id="UP001046870">
    <property type="component" value="Chromosome 3"/>
</dbReference>
<dbReference type="PANTHER" id="PTHR28671:SF3">
    <property type="entry name" value="COILED-COIL DOMAIN-CONTAINING PROTEIN 169"/>
    <property type="match status" value="1"/>
</dbReference>
<dbReference type="PANTHER" id="PTHR28671">
    <property type="entry name" value="COILED-COIL DOMAIN-CONTAINING PROTEIN 169"/>
    <property type="match status" value="1"/>
</dbReference>
<evidence type="ECO:0000313" key="4">
    <source>
        <dbReference type="Proteomes" id="UP001046870"/>
    </source>
</evidence>
<proteinExistence type="predicted"/>
<keyword evidence="4" id="KW-1185">Reference proteome</keyword>
<keyword evidence="1" id="KW-0175">Coiled coil</keyword>
<sequence length="215" mass="24838">MGESDFSNYDLDQLRIELEQEKEMKEMLQVSVSELRGTMADLEKRLQSVEGEGNEWKTRYETQVDLNRQLEQQISLVQEKLEDLRGNPDDRLSSIRSYDGMTVDGLKQLLKQITNEKANLQAQLMDYSLKIVQEAKAYHKANDERRAYLAEITKVSTAVDISKKQQAARPQGMTNNQQKKMLPRGHPIQTQKRTESESVREPVKMAASRLPKLKR</sequence>
<dbReference type="AlphaFoldDB" id="A0A9D3QA54"/>
<evidence type="ECO:0000256" key="2">
    <source>
        <dbReference type="SAM" id="MobiDB-lite"/>
    </source>
</evidence>
<dbReference type="OrthoDB" id="6615663at2759"/>
<dbReference type="Pfam" id="PF15372">
    <property type="entry name" value="DUF4600"/>
    <property type="match status" value="1"/>
</dbReference>
<gene>
    <name evidence="3" type="ORF">MATL_G00049360</name>
</gene>
<dbReference type="EMBL" id="JAFDVH010000003">
    <property type="protein sequence ID" value="KAG7484438.1"/>
    <property type="molecule type" value="Genomic_DNA"/>
</dbReference>
<feature type="compositionally biased region" description="Basic and acidic residues" evidence="2">
    <location>
        <begin position="192"/>
        <end position="203"/>
    </location>
</feature>
<organism evidence="3 4">
    <name type="scientific">Megalops atlanticus</name>
    <name type="common">Tarpon</name>
    <name type="synonym">Clupea gigantea</name>
    <dbReference type="NCBI Taxonomy" id="7932"/>
    <lineage>
        <taxon>Eukaryota</taxon>
        <taxon>Metazoa</taxon>
        <taxon>Chordata</taxon>
        <taxon>Craniata</taxon>
        <taxon>Vertebrata</taxon>
        <taxon>Euteleostomi</taxon>
        <taxon>Actinopterygii</taxon>
        <taxon>Neopterygii</taxon>
        <taxon>Teleostei</taxon>
        <taxon>Elopiformes</taxon>
        <taxon>Megalopidae</taxon>
        <taxon>Megalops</taxon>
    </lineage>
</organism>
<dbReference type="SUPFAM" id="SSF90257">
    <property type="entry name" value="Myosin rod fragments"/>
    <property type="match status" value="1"/>
</dbReference>
<reference evidence="3" key="1">
    <citation type="submission" date="2021-01" db="EMBL/GenBank/DDBJ databases">
        <authorList>
            <person name="Zahm M."/>
            <person name="Roques C."/>
            <person name="Cabau C."/>
            <person name="Klopp C."/>
            <person name="Donnadieu C."/>
            <person name="Jouanno E."/>
            <person name="Lampietro C."/>
            <person name="Louis A."/>
            <person name="Herpin A."/>
            <person name="Echchiki A."/>
            <person name="Berthelot C."/>
            <person name="Parey E."/>
            <person name="Roest-Crollius H."/>
            <person name="Braasch I."/>
            <person name="Postlethwait J."/>
            <person name="Bobe J."/>
            <person name="Montfort J."/>
            <person name="Bouchez O."/>
            <person name="Begum T."/>
            <person name="Mejri S."/>
            <person name="Adams A."/>
            <person name="Chen W.-J."/>
            <person name="Guiguen Y."/>
        </authorList>
    </citation>
    <scope>NUCLEOTIDE SEQUENCE</scope>
    <source>
        <strain evidence="3">YG-15Mar2019-1</strain>
        <tissue evidence="3">Brain</tissue>
    </source>
</reference>
<dbReference type="InterPro" id="IPR028022">
    <property type="entry name" value="DUF4600"/>
</dbReference>
<evidence type="ECO:0000256" key="1">
    <source>
        <dbReference type="SAM" id="Coils"/>
    </source>
</evidence>
<feature type="region of interest" description="Disordered" evidence="2">
    <location>
        <begin position="162"/>
        <end position="215"/>
    </location>
</feature>
<protein>
    <recommendedName>
        <fullName evidence="5">Coiled-coil domain-containing protein 169</fullName>
    </recommendedName>
</protein>
<evidence type="ECO:0008006" key="5">
    <source>
        <dbReference type="Google" id="ProtNLM"/>
    </source>
</evidence>
<name>A0A9D3QA54_MEGAT</name>
<feature type="coiled-coil region" evidence="1">
    <location>
        <begin position="11"/>
        <end position="130"/>
    </location>
</feature>
<evidence type="ECO:0000313" key="3">
    <source>
        <dbReference type="EMBL" id="KAG7484438.1"/>
    </source>
</evidence>
<comment type="caution">
    <text evidence="3">The sequence shown here is derived from an EMBL/GenBank/DDBJ whole genome shotgun (WGS) entry which is preliminary data.</text>
</comment>
<accession>A0A9D3QA54</accession>